<name>A0AAN6KRD7_9PEZI</name>
<dbReference type="PANTHER" id="PTHR47843:SF2">
    <property type="entry name" value="BTB DOMAIN-CONTAINING PROTEIN"/>
    <property type="match status" value="1"/>
</dbReference>
<dbReference type="InterPro" id="IPR011333">
    <property type="entry name" value="SKP1/BTB/POZ_sf"/>
</dbReference>
<evidence type="ECO:0000256" key="1">
    <source>
        <dbReference type="SAM" id="MobiDB-lite"/>
    </source>
</evidence>
<comment type="caution">
    <text evidence="3">The sequence shown here is derived from an EMBL/GenBank/DDBJ whole genome shotgun (WGS) entry which is preliminary data.</text>
</comment>
<dbReference type="Gene3D" id="3.30.710.10">
    <property type="entry name" value="Potassium Channel Kv1.1, Chain A"/>
    <property type="match status" value="1"/>
</dbReference>
<sequence length="254" mass="28863">MPATSKKRQATEQDSDTPAAKRTSARYVDLITILAGADKSPFVVHKYALCNKSKFFAAACKREWKEGVEKTICVPSITPEIFELYVHWVYSGKIDLSLLPLVSPRAGNSRSDDVEGGAQDVQYLIELYVAGDTFMDEPVQNKVIDRLAAKMECWLEGGGMCIQPGHIEYLWSRTSPDSAIRDLFLDSIASTMVKDQLQPFRAMKGAQDFWYSLAEHQLERGDLCVEDFAPTWERRCVYHVHRSDEERRACEQRD</sequence>
<protein>
    <recommendedName>
        <fullName evidence="2">BTB domain-containing protein</fullName>
    </recommendedName>
</protein>
<keyword evidence="4" id="KW-1185">Reference proteome</keyword>
<evidence type="ECO:0000313" key="4">
    <source>
        <dbReference type="Proteomes" id="UP001175353"/>
    </source>
</evidence>
<proteinExistence type="predicted"/>
<accession>A0AAN6KRD7</accession>
<feature type="region of interest" description="Disordered" evidence="1">
    <location>
        <begin position="1"/>
        <end position="20"/>
    </location>
</feature>
<dbReference type="CDD" id="cd18186">
    <property type="entry name" value="BTB_POZ_ZBTB_KLHL-like"/>
    <property type="match status" value="1"/>
</dbReference>
<gene>
    <name evidence="3" type="ORF">LTR91_006318</name>
</gene>
<organism evidence="3 4">
    <name type="scientific">Friedmanniomyces endolithicus</name>
    <dbReference type="NCBI Taxonomy" id="329885"/>
    <lineage>
        <taxon>Eukaryota</taxon>
        <taxon>Fungi</taxon>
        <taxon>Dikarya</taxon>
        <taxon>Ascomycota</taxon>
        <taxon>Pezizomycotina</taxon>
        <taxon>Dothideomycetes</taxon>
        <taxon>Dothideomycetidae</taxon>
        <taxon>Mycosphaerellales</taxon>
        <taxon>Teratosphaeriaceae</taxon>
        <taxon>Friedmanniomyces</taxon>
    </lineage>
</organism>
<evidence type="ECO:0000313" key="3">
    <source>
        <dbReference type="EMBL" id="KAK0998668.1"/>
    </source>
</evidence>
<reference evidence="3" key="1">
    <citation type="submission" date="2023-06" db="EMBL/GenBank/DDBJ databases">
        <title>Black Yeasts Isolated from many extreme environments.</title>
        <authorList>
            <person name="Coleine C."/>
            <person name="Stajich J.E."/>
            <person name="Selbmann L."/>
        </authorList>
    </citation>
    <scope>NUCLEOTIDE SEQUENCE</scope>
    <source>
        <strain evidence="3">CCFEE 5200</strain>
    </source>
</reference>
<dbReference type="InterPro" id="IPR000210">
    <property type="entry name" value="BTB/POZ_dom"/>
</dbReference>
<dbReference type="SUPFAM" id="SSF54695">
    <property type="entry name" value="POZ domain"/>
    <property type="match status" value="1"/>
</dbReference>
<dbReference type="Pfam" id="PF00651">
    <property type="entry name" value="BTB"/>
    <property type="match status" value="1"/>
</dbReference>
<dbReference type="PROSITE" id="PS50097">
    <property type="entry name" value="BTB"/>
    <property type="match status" value="1"/>
</dbReference>
<dbReference type="PANTHER" id="PTHR47843">
    <property type="entry name" value="BTB DOMAIN-CONTAINING PROTEIN-RELATED"/>
    <property type="match status" value="1"/>
</dbReference>
<feature type="domain" description="BTB" evidence="2">
    <location>
        <begin position="28"/>
        <end position="98"/>
    </location>
</feature>
<evidence type="ECO:0000259" key="2">
    <source>
        <dbReference type="PROSITE" id="PS50097"/>
    </source>
</evidence>
<dbReference type="AlphaFoldDB" id="A0AAN6KRD7"/>
<dbReference type="Proteomes" id="UP001175353">
    <property type="component" value="Unassembled WGS sequence"/>
</dbReference>
<dbReference type="EMBL" id="JAUJLE010000042">
    <property type="protein sequence ID" value="KAK0998668.1"/>
    <property type="molecule type" value="Genomic_DNA"/>
</dbReference>